<keyword evidence="1" id="KW-1133">Transmembrane helix</keyword>
<dbReference type="SUPFAM" id="SSF48452">
    <property type="entry name" value="TPR-like"/>
    <property type="match status" value="1"/>
</dbReference>
<dbReference type="Gene3D" id="3.40.50.10140">
    <property type="entry name" value="Toll/interleukin-1 receptor homology (TIR) domain"/>
    <property type="match status" value="1"/>
</dbReference>
<feature type="transmembrane region" description="Helical" evidence="1">
    <location>
        <begin position="150"/>
        <end position="172"/>
    </location>
</feature>
<evidence type="ECO:0000313" key="4">
    <source>
        <dbReference type="Proteomes" id="UP000536835"/>
    </source>
</evidence>
<evidence type="ECO:0000259" key="2">
    <source>
        <dbReference type="PROSITE" id="PS50104"/>
    </source>
</evidence>
<comment type="caution">
    <text evidence="3">The sequence shown here is derived from an EMBL/GenBank/DDBJ whole genome shotgun (WGS) entry which is preliminary data.</text>
</comment>
<keyword evidence="4" id="KW-1185">Reference proteome</keyword>
<dbReference type="Proteomes" id="UP000536835">
    <property type="component" value="Unassembled WGS sequence"/>
</dbReference>
<dbReference type="AlphaFoldDB" id="A0A7Y3RP38"/>
<dbReference type="Gene3D" id="1.25.40.10">
    <property type="entry name" value="Tetratricopeptide repeat domain"/>
    <property type="match status" value="1"/>
</dbReference>
<organism evidence="3 4">
    <name type="scientific">Parvularcula mediterranea</name>
    <dbReference type="NCBI Taxonomy" id="2732508"/>
    <lineage>
        <taxon>Bacteria</taxon>
        <taxon>Pseudomonadati</taxon>
        <taxon>Pseudomonadota</taxon>
        <taxon>Alphaproteobacteria</taxon>
        <taxon>Parvularculales</taxon>
        <taxon>Parvularculaceae</taxon>
        <taxon>Parvularcula</taxon>
    </lineage>
</organism>
<dbReference type="InterPro" id="IPR035897">
    <property type="entry name" value="Toll_tir_struct_dom_sf"/>
</dbReference>
<evidence type="ECO:0000313" key="3">
    <source>
        <dbReference type="EMBL" id="NNU17684.1"/>
    </source>
</evidence>
<feature type="domain" description="TIR" evidence="2">
    <location>
        <begin position="1"/>
        <end position="123"/>
    </location>
</feature>
<dbReference type="PROSITE" id="PS50104">
    <property type="entry name" value="TIR"/>
    <property type="match status" value="1"/>
</dbReference>
<proteinExistence type="predicted"/>
<evidence type="ECO:0000256" key="1">
    <source>
        <dbReference type="SAM" id="Phobius"/>
    </source>
</evidence>
<gene>
    <name evidence="3" type="ORF">HK107_15235</name>
</gene>
<sequence>MADIFISYARPDQEKVGALAAALEERGFSVWLDRMIGPGSEYSRDIEHELERAGVVLVCWSEASAESRWVRDEASAGAEAGKLIAVSLDQSLPPMGFRQFQTADLSGWPERGSEGFQQLTETLAARTNQAPQVTAPPSPTPEKPRSQKPLFLAAGLGAVALLAGWLFFLAPFSGERSGMDEPLVEAPQRIEQPAIAVLPFMALSTDANDDFFGKGLAEELLNALARIDNLDVVARTSAFSFQGSDAPIDEIADRLGVNYIVDGSVRRSGDELRITAQLVRASDGFQLWTETYERRAADVFSIEDDIVRKVAGALQVRLGVGEYSGLPTGEAVDPKAYENYLRGLTIYQDRMREDGARGRAQEAIKAALDIDPDFGPAWAVLAQIGVGGSGSPLSRDHDAWVRQTDEAFERALALLPNDGDVHALHAGWLAREKLDLIGAQAALDRAQQLSANSATTLAASSLVLRLVGDLEGASEAFDRAARLDSLNINFGLSRAFFLAQIGNHEEAFPILEQCFEETCMREGFLAFVMAYAAHTEDQELIDRWWPRYQAFEAVLPQVPPSLKPRITEILPTLMSLLVGRPTDEAEITQLIELFETDPILEYAGLWGPLLADILPEDIYFGTLERMHEEDLLFSHIHALDPFYGVNPYPEWVRRHPRYHAIWETPGMKALAEARRSNGWEAGLPLPIEP</sequence>
<dbReference type="Gene3D" id="3.40.50.10070">
    <property type="entry name" value="TolB, N-terminal domain"/>
    <property type="match status" value="1"/>
</dbReference>
<name>A0A7Y3RP38_9PROT</name>
<keyword evidence="1" id="KW-0472">Membrane</keyword>
<reference evidence="3 4" key="1">
    <citation type="submission" date="2020-05" db="EMBL/GenBank/DDBJ databases">
        <title>Parvularcula mediterraneae sp. nov., isolated from polypropylene straw from shallow seawater of the seashore of Laganas in Zakynthos island, Greece.</title>
        <authorList>
            <person name="Szabo I."/>
            <person name="Al-Omari J."/>
            <person name="Rado J."/>
            <person name="Szerdahelyi G.S."/>
        </authorList>
    </citation>
    <scope>NUCLEOTIDE SEQUENCE [LARGE SCALE GENOMIC DNA]</scope>
    <source>
        <strain evidence="3 4">ZS-1/3</strain>
    </source>
</reference>
<dbReference type="EMBL" id="JABFCX010000003">
    <property type="protein sequence ID" value="NNU17684.1"/>
    <property type="molecule type" value="Genomic_DNA"/>
</dbReference>
<dbReference type="InterPro" id="IPR011990">
    <property type="entry name" value="TPR-like_helical_dom_sf"/>
</dbReference>
<dbReference type="InterPro" id="IPR000157">
    <property type="entry name" value="TIR_dom"/>
</dbReference>
<protein>
    <submittedName>
        <fullName evidence="3">TIR domain-containing protein</fullName>
    </submittedName>
</protein>
<accession>A0A7Y3RP38</accession>
<keyword evidence="1" id="KW-0812">Transmembrane</keyword>
<dbReference type="RefSeq" id="WP_173201337.1">
    <property type="nucleotide sequence ID" value="NZ_JABFCX010000003.1"/>
</dbReference>
<dbReference type="Pfam" id="PF13676">
    <property type="entry name" value="TIR_2"/>
    <property type="match status" value="1"/>
</dbReference>
<dbReference type="SUPFAM" id="SSF52200">
    <property type="entry name" value="Toll/Interleukin receptor TIR domain"/>
    <property type="match status" value="1"/>
</dbReference>
<dbReference type="GO" id="GO:0007165">
    <property type="term" value="P:signal transduction"/>
    <property type="evidence" value="ECO:0007669"/>
    <property type="project" value="InterPro"/>
</dbReference>